<organism evidence="1 2">
    <name type="scientific">Clostridium kluyveri</name>
    <dbReference type="NCBI Taxonomy" id="1534"/>
    <lineage>
        <taxon>Bacteria</taxon>
        <taxon>Bacillati</taxon>
        <taxon>Bacillota</taxon>
        <taxon>Clostridia</taxon>
        <taxon>Eubacteriales</taxon>
        <taxon>Clostridiaceae</taxon>
        <taxon>Clostridium</taxon>
    </lineage>
</organism>
<proteinExistence type="predicted"/>
<dbReference type="OrthoDB" id="1937171at2"/>
<evidence type="ECO:0000313" key="1">
    <source>
        <dbReference type="EMBL" id="APM40634.1"/>
    </source>
</evidence>
<dbReference type="Proteomes" id="UP000184604">
    <property type="component" value="Chromosome"/>
</dbReference>
<dbReference type="GO" id="GO:0043937">
    <property type="term" value="P:regulation of sporulation"/>
    <property type="evidence" value="ECO:0007669"/>
    <property type="project" value="InterPro"/>
</dbReference>
<gene>
    <name evidence="1" type="ORF">BS101_18845</name>
</gene>
<dbReference type="InterPro" id="IPR018540">
    <property type="entry name" value="Spo0E-like"/>
</dbReference>
<name>A0A1L5FCA1_CLOKL</name>
<accession>A0A1L5FCA1</accession>
<dbReference type="AlphaFoldDB" id="A0A1L5FCA1"/>
<dbReference type="GO" id="GO:0046983">
    <property type="term" value="F:protein dimerization activity"/>
    <property type="evidence" value="ECO:0007669"/>
    <property type="project" value="InterPro"/>
</dbReference>
<evidence type="ECO:0000313" key="2">
    <source>
        <dbReference type="Proteomes" id="UP000184604"/>
    </source>
</evidence>
<dbReference type="InterPro" id="IPR036638">
    <property type="entry name" value="HLH_DNA-bd_sf"/>
</dbReference>
<dbReference type="Gene3D" id="4.10.280.10">
    <property type="entry name" value="Helix-loop-helix DNA-binding domain"/>
    <property type="match status" value="1"/>
</dbReference>
<dbReference type="Pfam" id="PF09388">
    <property type="entry name" value="SpoOE-like"/>
    <property type="match status" value="1"/>
</dbReference>
<dbReference type="EMBL" id="CP018335">
    <property type="protein sequence ID" value="APM40634.1"/>
    <property type="molecule type" value="Genomic_DNA"/>
</dbReference>
<protein>
    <submittedName>
        <fullName evidence="1">Sporulation protein Spo0E</fullName>
    </submittedName>
</protein>
<sequence>MVKIEDILREIEALRVELVKAIENKKSLLDPDIVRESQKLDLILNEYNKMIEQKMQNVKD</sequence>
<dbReference type="InterPro" id="IPR037208">
    <property type="entry name" value="Spo0E-like_sf"/>
</dbReference>
<dbReference type="RefSeq" id="WP_073540208.1">
    <property type="nucleotide sequence ID" value="NZ_CP018335.1"/>
</dbReference>
<dbReference type="SUPFAM" id="SSF140500">
    <property type="entry name" value="BAS1536-like"/>
    <property type="match status" value="1"/>
</dbReference>
<reference evidence="1 2" key="1">
    <citation type="submission" date="2016-12" db="EMBL/GenBank/DDBJ databases">
        <title>Complete genome sequence of Clostridium kluyveri JZZ isolated from the pit mud of a Chinese flavor liquor-making factory.</title>
        <authorList>
            <person name="Wang Y."/>
        </authorList>
    </citation>
    <scope>NUCLEOTIDE SEQUENCE [LARGE SCALE GENOMIC DNA]</scope>
    <source>
        <strain evidence="1 2">JZZ</strain>
    </source>
</reference>